<protein>
    <submittedName>
        <fullName evidence="1">Uncharacterized protein</fullName>
    </submittedName>
</protein>
<dbReference type="AlphaFoldDB" id="A0A1I4WDU3"/>
<keyword evidence="2" id="KW-1185">Reference proteome</keyword>
<evidence type="ECO:0000313" key="2">
    <source>
        <dbReference type="Proteomes" id="UP000199611"/>
    </source>
</evidence>
<name>A0A1I4WDU3_9BACT</name>
<dbReference type="RefSeq" id="WP_177193666.1">
    <property type="nucleotide sequence ID" value="NZ_FOUU01000018.1"/>
</dbReference>
<dbReference type="Proteomes" id="UP000199611">
    <property type="component" value="Unassembled WGS sequence"/>
</dbReference>
<sequence length="46" mass="5283">MIAPIGMYIRNIADIIPDMGYIRNADMNELVAIRLGGFEKRCKNER</sequence>
<reference evidence="2" key="1">
    <citation type="submission" date="2016-10" db="EMBL/GenBank/DDBJ databases">
        <authorList>
            <person name="Varghese N."/>
            <person name="Submissions S."/>
        </authorList>
    </citation>
    <scope>NUCLEOTIDE SEQUENCE [LARGE SCALE GENOMIC DNA]</scope>
    <source>
        <strain evidence="2">DSM 9990</strain>
    </source>
</reference>
<dbReference type="EMBL" id="FOUU01000018">
    <property type="protein sequence ID" value="SFN11848.1"/>
    <property type="molecule type" value="Genomic_DNA"/>
</dbReference>
<accession>A0A1I4WDU3</accession>
<dbReference type="STRING" id="39841.SAMN05660836_02711"/>
<evidence type="ECO:0000313" key="1">
    <source>
        <dbReference type="EMBL" id="SFN11848.1"/>
    </source>
</evidence>
<proteinExistence type="predicted"/>
<gene>
    <name evidence="1" type="ORF">SAMN05660836_02711</name>
</gene>
<organism evidence="1 2">
    <name type="scientific">Thermodesulforhabdus norvegica</name>
    <dbReference type="NCBI Taxonomy" id="39841"/>
    <lineage>
        <taxon>Bacteria</taxon>
        <taxon>Pseudomonadati</taxon>
        <taxon>Thermodesulfobacteriota</taxon>
        <taxon>Syntrophobacteria</taxon>
        <taxon>Syntrophobacterales</taxon>
        <taxon>Thermodesulforhabdaceae</taxon>
        <taxon>Thermodesulforhabdus</taxon>
    </lineage>
</organism>